<name>A0A9P9DTJ2_9PLEO</name>
<feature type="transmembrane region" description="Helical" evidence="6">
    <location>
        <begin position="12"/>
        <end position="36"/>
    </location>
</feature>
<feature type="transmembrane region" description="Helical" evidence="6">
    <location>
        <begin position="208"/>
        <end position="228"/>
    </location>
</feature>
<protein>
    <recommendedName>
        <fullName evidence="7">Rhodopsin domain-containing protein</fullName>
    </recommendedName>
</protein>
<dbReference type="PANTHER" id="PTHR33048">
    <property type="entry name" value="PTH11-LIKE INTEGRAL MEMBRANE PROTEIN (AFU_ORTHOLOGUE AFUA_5G11245)"/>
    <property type="match status" value="1"/>
</dbReference>
<comment type="caution">
    <text evidence="8">The sequence shown here is derived from an EMBL/GenBank/DDBJ whole genome shotgun (WGS) entry which is preliminary data.</text>
</comment>
<dbReference type="GO" id="GO:0016020">
    <property type="term" value="C:membrane"/>
    <property type="evidence" value="ECO:0007669"/>
    <property type="project" value="UniProtKB-SubCell"/>
</dbReference>
<dbReference type="AlphaFoldDB" id="A0A9P9DTJ2"/>
<dbReference type="EMBL" id="JAGMWT010000007">
    <property type="protein sequence ID" value="KAH7125754.1"/>
    <property type="molecule type" value="Genomic_DNA"/>
</dbReference>
<keyword evidence="2 6" id="KW-0812">Transmembrane</keyword>
<gene>
    <name evidence="8" type="ORF">B0J11DRAFT_419656</name>
</gene>
<evidence type="ECO:0000256" key="1">
    <source>
        <dbReference type="ARBA" id="ARBA00004141"/>
    </source>
</evidence>
<evidence type="ECO:0000256" key="2">
    <source>
        <dbReference type="ARBA" id="ARBA00022692"/>
    </source>
</evidence>
<evidence type="ECO:0000256" key="3">
    <source>
        <dbReference type="ARBA" id="ARBA00022989"/>
    </source>
</evidence>
<feature type="transmembrane region" description="Helical" evidence="6">
    <location>
        <begin position="48"/>
        <end position="79"/>
    </location>
</feature>
<dbReference type="Proteomes" id="UP000700596">
    <property type="component" value="Unassembled WGS sequence"/>
</dbReference>
<evidence type="ECO:0000256" key="4">
    <source>
        <dbReference type="ARBA" id="ARBA00023136"/>
    </source>
</evidence>
<feature type="transmembrane region" description="Helical" evidence="6">
    <location>
        <begin position="127"/>
        <end position="149"/>
    </location>
</feature>
<dbReference type="PANTHER" id="PTHR33048:SF156">
    <property type="entry name" value="INTEGRAL MEMBRANE PROTEIN"/>
    <property type="match status" value="1"/>
</dbReference>
<proteinExistence type="inferred from homology"/>
<keyword evidence="3 6" id="KW-1133">Transmembrane helix</keyword>
<accession>A0A9P9DTJ2</accession>
<dbReference type="OrthoDB" id="5329176at2759"/>
<keyword evidence="4 6" id="KW-0472">Membrane</keyword>
<feature type="transmembrane region" description="Helical" evidence="6">
    <location>
        <begin position="177"/>
        <end position="196"/>
    </location>
</feature>
<keyword evidence="9" id="KW-1185">Reference proteome</keyword>
<dbReference type="InterPro" id="IPR049326">
    <property type="entry name" value="Rhodopsin_dom_fungi"/>
</dbReference>
<feature type="transmembrane region" description="Helical" evidence="6">
    <location>
        <begin position="99"/>
        <end position="120"/>
    </location>
</feature>
<reference evidence="8" key="1">
    <citation type="journal article" date="2021" name="Nat. Commun.">
        <title>Genetic determinants of endophytism in the Arabidopsis root mycobiome.</title>
        <authorList>
            <person name="Mesny F."/>
            <person name="Miyauchi S."/>
            <person name="Thiergart T."/>
            <person name="Pickel B."/>
            <person name="Atanasova L."/>
            <person name="Karlsson M."/>
            <person name="Huettel B."/>
            <person name="Barry K.W."/>
            <person name="Haridas S."/>
            <person name="Chen C."/>
            <person name="Bauer D."/>
            <person name="Andreopoulos W."/>
            <person name="Pangilinan J."/>
            <person name="LaButti K."/>
            <person name="Riley R."/>
            <person name="Lipzen A."/>
            <person name="Clum A."/>
            <person name="Drula E."/>
            <person name="Henrissat B."/>
            <person name="Kohler A."/>
            <person name="Grigoriev I.V."/>
            <person name="Martin F.M."/>
            <person name="Hacquard S."/>
        </authorList>
    </citation>
    <scope>NUCLEOTIDE SEQUENCE</scope>
    <source>
        <strain evidence="8">MPI-CAGE-CH-0243</strain>
    </source>
</reference>
<evidence type="ECO:0000313" key="9">
    <source>
        <dbReference type="Proteomes" id="UP000700596"/>
    </source>
</evidence>
<evidence type="ECO:0000313" key="8">
    <source>
        <dbReference type="EMBL" id="KAH7125754.1"/>
    </source>
</evidence>
<comment type="subcellular location">
    <subcellularLocation>
        <location evidence="1">Membrane</location>
        <topology evidence="1">Multi-pass membrane protein</topology>
    </subcellularLocation>
</comment>
<comment type="similarity">
    <text evidence="5">Belongs to the SAT4 family.</text>
</comment>
<feature type="transmembrane region" description="Helical" evidence="6">
    <location>
        <begin position="248"/>
        <end position="266"/>
    </location>
</feature>
<evidence type="ECO:0000259" key="7">
    <source>
        <dbReference type="Pfam" id="PF20684"/>
    </source>
</evidence>
<organism evidence="8 9">
    <name type="scientific">Dendryphion nanum</name>
    <dbReference type="NCBI Taxonomy" id="256645"/>
    <lineage>
        <taxon>Eukaryota</taxon>
        <taxon>Fungi</taxon>
        <taxon>Dikarya</taxon>
        <taxon>Ascomycota</taxon>
        <taxon>Pezizomycotina</taxon>
        <taxon>Dothideomycetes</taxon>
        <taxon>Pleosporomycetidae</taxon>
        <taxon>Pleosporales</taxon>
        <taxon>Torulaceae</taxon>
        <taxon>Dendryphion</taxon>
    </lineage>
</organism>
<evidence type="ECO:0000256" key="6">
    <source>
        <dbReference type="SAM" id="Phobius"/>
    </source>
</evidence>
<dbReference type="Pfam" id="PF20684">
    <property type="entry name" value="Fung_rhodopsin"/>
    <property type="match status" value="1"/>
</dbReference>
<evidence type="ECO:0000256" key="5">
    <source>
        <dbReference type="ARBA" id="ARBA00038359"/>
    </source>
</evidence>
<sequence>TPEYAAENSSQPLLNVCISFGILETFFIISFIFSWHYNRRNSNNSKTFYLLILLGYIFCFAGVVSGILMITIAGAGYHVQTVPDGKIRTMLKLVKVHELVYIASIPLPKIAILCLYLRLFRGKKTRIAIYGTGLIIVGTFLFGIVSAFANCRPFHWFWDRKVKSHCTMDIMTAFRFYSIPNMAADVIVLLIPLPALRKLQVGVMTKVGVYLTFLSLAMGLLTAILRFISFMNDDFFHDLTYLAPSMTSWTIIEPGVYLIAATMPTLRPLIRQVFKEVNKV</sequence>
<feature type="domain" description="Rhodopsin" evidence="7">
    <location>
        <begin position="51"/>
        <end position="271"/>
    </location>
</feature>
<feature type="non-terminal residue" evidence="8">
    <location>
        <position position="280"/>
    </location>
</feature>
<feature type="non-terminal residue" evidence="8">
    <location>
        <position position="1"/>
    </location>
</feature>
<dbReference type="InterPro" id="IPR052337">
    <property type="entry name" value="SAT4-like"/>
</dbReference>